<organism evidence="2 3">
    <name type="scientific">Candidatus Desulfatibia vada</name>
    <dbReference type="NCBI Taxonomy" id="2841696"/>
    <lineage>
        <taxon>Bacteria</taxon>
        <taxon>Pseudomonadati</taxon>
        <taxon>Thermodesulfobacteriota</taxon>
        <taxon>Desulfobacteria</taxon>
        <taxon>Desulfobacterales</taxon>
        <taxon>Desulfobacterales incertae sedis</taxon>
        <taxon>Candidatus Desulfatibia</taxon>
    </lineage>
</organism>
<evidence type="ECO:0000313" key="3">
    <source>
        <dbReference type="Proteomes" id="UP000605201"/>
    </source>
</evidence>
<keyword evidence="1" id="KW-0812">Transmembrane</keyword>
<dbReference type="Proteomes" id="UP000605201">
    <property type="component" value="Unassembled WGS sequence"/>
</dbReference>
<dbReference type="AlphaFoldDB" id="A0A8J6NXM5"/>
<name>A0A8J6NXM5_9BACT</name>
<protein>
    <submittedName>
        <fullName evidence="2">Uncharacterized protein</fullName>
    </submittedName>
</protein>
<dbReference type="EMBL" id="JACNIG010000028">
    <property type="protein sequence ID" value="MBC8430368.1"/>
    <property type="molecule type" value="Genomic_DNA"/>
</dbReference>
<sequence length="316" mass="37184">MIRKPQLSKDEVILEQRKERILSHLKKCRNRYSSVYNLIEDSPEDAIILFEHLLLDLLNAALLISKNREVTDLVNAEREIRKAQDYNLKNNYIEILTFYQKWQTSPERKLPGRMINNLHHSINRFFRALEHSYYTLKEKELNTKLDEYRERLKHQLIVFFLIILFVGVSSIFGVHIFRSYNRTRMNPLVKQHMLEIAEIAYKAKEANKTALIDITGSTCSDCACRDLLDLRGIDDSHPCAKKWYSAIKSIWNEITEESGPPDRFLRDAWDSPYQLDENENEFDNSPWRNDILLSAGQDGKRGTADDIEVQIKNVFY</sequence>
<keyword evidence="1" id="KW-1133">Transmembrane helix</keyword>
<evidence type="ECO:0000256" key="1">
    <source>
        <dbReference type="SAM" id="Phobius"/>
    </source>
</evidence>
<gene>
    <name evidence="2" type="ORF">H8D96_00460</name>
</gene>
<feature type="transmembrane region" description="Helical" evidence="1">
    <location>
        <begin position="156"/>
        <end position="177"/>
    </location>
</feature>
<comment type="caution">
    <text evidence="2">The sequence shown here is derived from an EMBL/GenBank/DDBJ whole genome shotgun (WGS) entry which is preliminary data.</text>
</comment>
<reference evidence="2 3" key="1">
    <citation type="submission" date="2020-08" db="EMBL/GenBank/DDBJ databases">
        <title>Bridging the membrane lipid divide: bacteria of the FCB group superphylum have the potential to synthesize archaeal ether lipids.</title>
        <authorList>
            <person name="Villanueva L."/>
            <person name="Von Meijenfeldt F.A.B."/>
            <person name="Westbye A.B."/>
            <person name="Yadav S."/>
            <person name="Hopmans E.C."/>
            <person name="Dutilh B.E."/>
            <person name="Sinninghe Damste J.S."/>
        </authorList>
    </citation>
    <scope>NUCLEOTIDE SEQUENCE [LARGE SCALE GENOMIC DNA]</scope>
    <source>
        <strain evidence="2">NIOZ-UU17</strain>
    </source>
</reference>
<evidence type="ECO:0000313" key="2">
    <source>
        <dbReference type="EMBL" id="MBC8430368.1"/>
    </source>
</evidence>
<proteinExistence type="predicted"/>
<keyword evidence="1" id="KW-0472">Membrane</keyword>
<accession>A0A8J6NXM5</accession>